<dbReference type="RefSeq" id="WP_173061102.1">
    <property type="nucleotide sequence ID" value="NZ_BAABGO010000031.1"/>
</dbReference>
<proteinExistence type="predicted"/>
<sequence length="343" mass="37183">MNSAQALAGELCPDVYFTEGYGRAAAILRDGTWDSVRLDERVLVPYVVNQLGDGRCDAISPFGFSGIYVAPRTTAGELAAFWADTKRGWRAQGIVAMYFRFSPLDPSSLEAVRTLDGLSLVQRNETVTIHVGDGLAAVWDGLKASCRSRIRKAEKVGLSSGLREATTADLAPDSPFRTLYAETMRRVGAPDFIFADAFYTALLDGLGPNLLLAQVWTPDREVVAAALVLAHRERVHYHLAGSNLSAGSGCANNLLIWAILRWAAESGRSTMHFGGGIRPGDSLFRFKSTFGGTKTPVWHGSAIVDQPSYDVLVAQRAAALGMSTQELRDRGYFPAYRYGAALI</sequence>
<accession>A0A6V8KCX8</accession>
<dbReference type="SUPFAM" id="SSF55729">
    <property type="entry name" value="Acyl-CoA N-acyltransferases (Nat)"/>
    <property type="match status" value="1"/>
</dbReference>
<organism evidence="2 3">
    <name type="scientific">Phytohabitans houttuyneae</name>
    <dbReference type="NCBI Taxonomy" id="1076126"/>
    <lineage>
        <taxon>Bacteria</taxon>
        <taxon>Bacillati</taxon>
        <taxon>Actinomycetota</taxon>
        <taxon>Actinomycetes</taxon>
        <taxon>Micromonosporales</taxon>
        <taxon>Micromonosporaceae</taxon>
    </lineage>
</organism>
<dbReference type="AlphaFoldDB" id="A0A6V8KCX8"/>
<feature type="domain" description="BioF2-like acetyltransferase" evidence="1">
    <location>
        <begin position="145"/>
        <end position="277"/>
    </location>
</feature>
<evidence type="ECO:0000313" key="3">
    <source>
        <dbReference type="Proteomes" id="UP000482800"/>
    </source>
</evidence>
<dbReference type="Gene3D" id="3.40.630.30">
    <property type="match status" value="1"/>
</dbReference>
<dbReference type="Pfam" id="PF13480">
    <property type="entry name" value="Acetyltransf_6"/>
    <property type="match status" value="1"/>
</dbReference>
<keyword evidence="3" id="KW-1185">Reference proteome</keyword>
<reference evidence="2 3" key="1">
    <citation type="submission" date="2020-03" db="EMBL/GenBank/DDBJ databases">
        <title>Whole genome shotgun sequence of Phytohabitans houttuyneae NBRC 108639.</title>
        <authorList>
            <person name="Komaki H."/>
            <person name="Tamura T."/>
        </authorList>
    </citation>
    <scope>NUCLEOTIDE SEQUENCE [LARGE SCALE GENOMIC DNA]</scope>
    <source>
        <strain evidence="2 3">NBRC 108639</strain>
    </source>
</reference>
<gene>
    <name evidence="2" type="ORF">Phou_058040</name>
</gene>
<dbReference type="Proteomes" id="UP000482800">
    <property type="component" value="Unassembled WGS sequence"/>
</dbReference>
<evidence type="ECO:0000259" key="1">
    <source>
        <dbReference type="Pfam" id="PF13480"/>
    </source>
</evidence>
<dbReference type="EMBL" id="BLPF01000002">
    <property type="protein sequence ID" value="GFJ81624.1"/>
    <property type="molecule type" value="Genomic_DNA"/>
</dbReference>
<reference evidence="2 3" key="2">
    <citation type="submission" date="2020-03" db="EMBL/GenBank/DDBJ databases">
        <authorList>
            <person name="Ichikawa N."/>
            <person name="Kimura A."/>
            <person name="Kitahashi Y."/>
            <person name="Uohara A."/>
        </authorList>
    </citation>
    <scope>NUCLEOTIDE SEQUENCE [LARGE SCALE GENOMIC DNA]</scope>
    <source>
        <strain evidence="2 3">NBRC 108639</strain>
    </source>
</reference>
<evidence type="ECO:0000313" key="2">
    <source>
        <dbReference type="EMBL" id="GFJ81624.1"/>
    </source>
</evidence>
<protein>
    <recommendedName>
        <fullName evidence="1">BioF2-like acetyltransferase domain-containing protein</fullName>
    </recommendedName>
</protein>
<dbReference type="InterPro" id="IPR016181">
    <property type="entry name" value="Acyl_CoA_acyltransferase"/>
</dbReference>
<name>A0A6V8KCX8_9ACTN</name>
<dbReference type="InterPro" id="IPR038740">
    <property type="entry name" value="BioF2-like_GNAT_dom"/>
</dbReference>
<comment type="caution">
    <text evidence="2">The sequence shown here is derived from an EMBL/GenBank/DDBJ whole genome shotgun (WGS) entry which is preliminary data.</text>
</comment>